<gene>
    <name evidence="2" type="ORF">K444DRAFT_72001</name>
</gene>
<evidence type="ECO:0000313" key="3">
    <source>
        <dbReference type="Proteomes" id="UP000235371"/>
    </source>
</evidence>
<feature type="compositionally biased region" description="Polar residues" evidence="1">
    <location>
        <begin position="165"/>
        <end position="177"/>
    </location>
</feature>
<evidence type="ECO:0000313" key="2">
    <source>
        <dbReference type="EMBL" id="PMD56085.1"/>
    </source>
</evidence>
<dbReference type="EMBL" id="KZ613852">
    <property type="protein sequence ID" value="PMD56085.1"/>
    <property type="molecule type" value="Genomic_DNA"/>
</dbReference>
<dbReference type="GeneID" id="36596548"/>
<name>A0A2J6SZ89_9HELO</name>
<feature type="region of interest" description="Disordered" evidence="1">
    <location>
        <begin position="163"/>
        <end position="187"/>
    </location>
</feature>
<organism evidence="2 3">
    <name type="scientific">Hyaloscypha bicolor E</name>
    <dbReference type="NCBI Taxonomy" id="1095630"/>
    <lineage>
        <taxon>Eukaryota</taxon>
        <taxon>Fungi</taxon>
        <taxon>Dikarya</taxon>
        <taxon>Ascomycota</taxon>
        <taxon>Pezizomycotina</taxon>
        <taxon>Leotiomycetes</taxon>
        <taxon>Helotiales</taxon>
        <taxon>Hyaloscyphaceae</taxon>
        <taxon>Hyaloscypha</taxon>
        <taxon>Hyaloscypha bicolor</taxon>
    </lineage>
</organism>
<dbReference type="RefSeq" id="XP_024732989.1">
    <property type="nucleotide sequence ID" value="XM_024888472.1"/>
</dbReference>
<proteinExistence type="predicted"/>
<protein>
    <submittedName>
        <fullName evidence="2">Uncharacterized protein</fullName>
    </submittedName>
</protein>
<sequence length="187" mass="20862">MFNEHGGTPLDVRDFSCAIGGCEAGDPPYLTKDQLKKHLITDHSFAEVMLQVVLDAAEATELHRVQRQLIPTGIKFDSCRLCLPPPPPKRVSDTFTPLFHRNKRTRFDTIVYCVSHPCNRILTYANSQCQCHMHHNPRIDLRCTGCPERPHEFCSGCLTLRIPGSGSQDSEPETSGKSPPRRNGAAP</sequence>
<accession>A0A2J6SZ89</accession>
<evidence type="ECO:0000256" key="1">
    <source>
        <dbReference type="SAM" id="MobiDB-lite"/>
    </source>
</evidence>
<dbReference type="AlphaFoldDB" id="A0A2J6SZ89"/>
<dbReference type="Proteomes" id="UP000235371">
    <property type="component" value="Unassembled WGS sequence"/>
</dbReference>
<dbReference type="STRING" id="1095630.A0A2J6SZ89"/>
<keyword evidence="3" id="KW-1185">Reference proteome</keyword>
<dbReference type="InParanoid" id="A0A2J6SZ89"/>
<reference evidence="2 3" key="1">
    <citation type="submission" date="2016-04" db="EMBL/GenBank/DDBJ databases">
        <title>A degradative enzymes factory behind the ericoid mycorrhizal symbiosis.</title>
        <authorList>
            <consortium name="DOE Joint Genome Institute"/>
            <person name="Martino E."/>
            <person name="Morin E."/>
            <person name="Grelet G."/>
            <person name="Kuo A."/>
            <person name="Kohler A."/>
            <person name="Daghino S."/>
            <person name="Barry K."/>
            <person name="Choi C."/>
            <person name="Cichocki N."/>
            <person name="Clum A."/>
            <person name="Copeland A."/>
            <person name="Hainaut M."/>
            <person name="Haridas S."/>
            <person name="Labutti K."/>
            <person name="Lindquist E."/>
            <person name="Lipzen A."/>
            <person name="Khouja H.-R."/>
            <person name="Murat C."/>
            <person name="Ohm R."/>
            <person name="Olson A."/>
            <person name="Spatafora J."/>
            <person name="Veneault-Fourrey C."/>
            <person name="Henrissat B."/>
            <person name="Grigoriev I."/>
            <person name="Martin F."/>
            <person name="Perotto S."/>
        </authorList>
    </citation>
    <scope>NUCLEOTIDE SEQUENCE [LARGE SCALE GENOMIC DNA]</scope>
    <source>
        <strain evidence="2 3">E</strain>
    </source>
</reference>